<dbReference type="EMBL" id="JAOTIF010000017">
    <property type="protein sequence ID" value="MCU7551047.1"/>
    <property type="molecule type" value="Genomic_DNA"/>
</dbReference>
<dbReference type="Gene3D" id="3.40.470.10">
    <property type="entry name" value="Uracil-DNA glycosylase-like domain"/>
    <property type="match status" value="1"/>
</dbReference>
<sequence length="221" mass="25254">MRVEHRYIKQGLYTPPGATCLLIGTFPSVLVREAFGRLRPTDVDFFYGSIDNNFWKDLGIIYNRSFSFNRSTEAIKERMKLLDDLKLAMSDAIFACETTGSAMDTALQNIEPNIYIIDVLDNNPAIDTLFFTSSSGKVNAETLTLRVLKEADRASKMKITQKSGPRMRSFLFTEKSGKQRPIKSITLYSPSPLAEQWGSLTPEKRREQYRQYLPKLNHLHT</sequence>
<dbReference type="AlphaFoldDB" id="A0A9X3BIB1"/>
<comment type="caution">
    <text evidence="1">The sequence shown here is derived from an EMBL/GenBank/DDBJ whole genome shotgun (WGS) entry which is preliminary data.</text>
</comment>
<dbReference type="RefSeq" id="WP_279298486.1">
    <property type="nucleotide sequence ID" value="NZ_JAOTIF010000017.1"/>
</dbReference>
<reference evidence="1" key="1">
    <citation type="submission" date="2022-09" db="EMBL/GenBank/DDBJ databases">
        <authorList>
            <person name="Yuan C."/>
            <person name="Ke Z."/>
        </authorList>
    </citation>
    <scope>NUCLEOTIDE SEQUENCE</scope>
    <source>
        <strain evidence="1">LB-8</strain>
    </source>
</reference>
<evidence type="ECO:0000313" key="2">
    <source>
        <dbReference type="Proteomes" id="UP001155483"/>
    </source>
</evidence>
<reference evidence="1" key="2">
    <citation type="submission" date="2023-04" db="EMBL/GenBank/DDBJ databases">
        <title>Paracnuella aquatica gen. nov., sp. nov., a member of the family Chitinophagaceae isolated from a hot spring.</title>
        <authorList>
            <person name="Wang C."/>
        </authorList>
    </citation>
    <scope>NUCLEOTIDE SEQUENCE</scope>
    <source>
        <strain evidence="1">LB-8</strain>
    </source>
</reference>
<dbReference type="Proteomes" id="UP001155483">
    <property type="component" value="Unassembled WGS sequence"/>
</dbReference>
<keyword evidence="2" id="KW-1185">Reference proteome</keyword>
<protein>
    <recommendedName>
        <fullName evidence="3">DNA glycosylase</fullName>
    </recommendedName>
</protein>
<accession>A0A9X3BIB1</accession>
<organism evidence="1 2">
    <name type="scientific">Paraflavisolibacter caeni</name>
    <dbReference type="NCBI Taxonomy" id="2982496"/>
    <lineage>
        <taxon>Bacteria</taxon>
        <taxon>Pseudomonadati</taxon>
        <taxon>Bacteroidota</taxon>
        <taxon>Chitinophagia</taxon>
        <taxon>Chitinophagales</taxon>
        <taxon>Chitinophagaceae</taxon>
        <taxon>Paraflavisolibacter</taxon>
    </lineage>
</organism>
<evidence type="ECO:0000313" key="1">
    <source>
        <dbReference type="EMBL" id="MCU7551047.1"/>
    </source>
</evidence>
<evidence type="ECO:0008006" key="3">
    <source>
        <dbReference type="Google" id="ProtNLM"/>
    </source>
</evidence>
<gene>
    <name evidence="1" type="ORF">OCK74_18150</name>
</gene>
<dbReference type="InterPro" id="IPR036895">
    <property type="entry name" value="Uracil-DNA_glycosylase-like_sf"/>
</dbReference>
<name>A0A9X3BIB1_9BACT</name>
<proteinExistence type="predicted"/>